<dbReference type="Proteomes" id="UP000663832">
    <property type="component" value="Unassembled WGS sequence"/>
</dbReference>
<gene>
    <name evidence="9" type="ORF">BJG266_LOCUS17141</name>
    <name evidence="10" type="ORF">BJG266_LOCUS17176</name>
    <name evidence="11" type="ORF">QVE165_LOCUS17233</name>
    <name evidence="12" type="ORF">QVE165_LOCUS17268</name>
</gene>
<keyword evidence="13" id="KW-1185">Reference proteome</keyword>
<dbReference type="InterPro" id="IPR001623">
    <property type="entry name" value="DnaJ_domain"/>
</dbReference>
<dbReference type="GO" id="GO:0051087">
    <property type="term" value="F:protein-folding chaperone binding"/>
    <property type="evidence" value="ECO:0007669"/>
    <property type="project" value="TreeGrafter"/>
</dbReference>
<dbReference type="GO" id="GO:0005783">
    <property type="term" value="C:endoplasmic reticulum"/>
    <property type="evidence" value="ECO:0007669"/>
    <property type="project" value="TreeGrafter"/>
</dbReference>
<dbReference type="PANTHER" id="PTHR44360:SF1">
    <property type="entry name" value="DNAJ HOMOLOG SUBFAMILY B MEMBER 9"/>
    <property type="match status" value="1"/>
</dbReference>
<evidence type="ECO:0000256" key="5">
    <source>
        <dbReference type="ARBA" id="ARBA00046365"/>
    </source>
</evidence>
<feature type="transmembrane region" description="Helical" evidence="7">
    <location>
        <begin position="157"/>
        <end position="173"/>
    </location>
</feature>
<evidence type="ECO:0000313" key="11">
    <source>
        <dbReference type="EMBL" id="CAF1044004.1"/>
    </source>
</evidence>
<dbReference type="Proteomes" id="UP000663877">
    <property type="component" value="Unassembled WGS sequence"/>
</dbReference>
<dbReference type="EMBL" id="CAJNOI010000082">
    <property type="protein sequence ID" value="CAF1023740.1"/>
    <property type="molecule type" value="Genomic_DNA"/>
</dbReference>
<evidence type="ECO:0000256" key="3">
    <source>
        <dbReference type="ARBA" id="ARBA00041533"/>
    </source>
</evidence>
<dbReference type="Pfam" id="PF00226">
    <property type="entry name" value="DnaJ"/>
    <property type="match status" value="1"/>
</dbReference>
<dbReference type="EMBL" id="CAJNOM010000099">
    <property type="protein sequence ID" value="CAF1044645.1"/>
    <property type="molecule type" value="Genomic_DNA"/>
</dbReference>
<dbReference type="AlphaFoldDB" id="A0A814K554"/>
<keyword evidence="7" id="KW-1133">Transmembrane helix</keyword>
<dbReference type="GO" id="GO:0036503">
    <property type="term" value="P:ERAD pathway"/>
    <property type="evidence" value="ECO:0007669"/>
    <property type="project" value="TreeGrafter"/>
</dbReference>
<reference evidence="12" key="1">
    <citation type="submission" date="2021-02" db="EMBL/GenBank/DDBJ databases">
        <authorList>
            <person name="Nowell W R."/>
        </authorList>
    </citation>
    <scope>NUCLEOTIDE SEQUENCE</scope>
</reference>
<dbReference type="CDD" id="cd06257">
    <property type="entry name" value="DnaJ"/>
    <property type="match status" value="1"/>
</dbReference>
<proteinExistence type="predicted"/>
<dbReference type="PRINTS" id="PR00625">
    <property type="entry name" value="JDOMAIN"/>
</dbReference>
<accession>A0A814K554</accession>
<name>A0A814K554_9BILA</name>
<dbReference type="InterPro" id="IPR036869">
    <property type="entry name" value="J_dom_sf"/>
</dbReference>
<organism evidence="12 13">
    <name type="scientific">Adineta steineri</name>
    <dbReference type="NCBI Taxonomy" id="433720"/>
    <lineage>
        <taxon>Eukaryota</taxon>
        <taxon>Metazoa</taxon>
        <taxon>Spiralia</taxon>
        <taxon>Gnathifera</taxon>
        <taxon>Rotifera</taxon>
        <taxon>Eurotatoria</taxon>
        <taxon>Bdelloidea</taxon>
        <taxon>Adinetida</taxon>
        <taxon>Adinetidae</taxon>
        <taxon>Adineta</taxon>
    </lineage>
</organism>
<evidence type="ECO:0000256" key="7">
    <source>
        <dbReference type="SAM" id="Phobius"/>
    </source>
</evidence>
<evidence type="ECO:0000256" key="1">
    <source>
        <dbReference type="ARBA" id="ARBA00023186"/>
    </source>
</evidence>
<feature type="region of interest" description="Disordered" evidence="6">
    <location>
        <begin position="179"/>
        <end position="207"/>
    </location>
</feature>
<comment type="function">
    <text evidence="4">Co-chaperone for Hsp70 protein HSPA5/BiP that acts as a key repressor of the ERN1/IRE1-mediated unfolded protein response (UPR). J domain-containing co-chaperones stimulate the ATPase activity of Hsp70 proteins and are required for efficient substrate recognition by Hsp70 proteins. In the unstressed endoplasmic reticulum, interacts with the luminal region of ERN1/IRE1 and selectively recruits HSPA5/BiP: HSPA5/BiP disrupts the dimerization of the active ERN1/IRE1 luminal region, thereby inactivating ERN1/IRE1. Also involved in endoplasmic reticulum-associated degradation (ERAD) of misfolded proteins. Required for survival of B-cell progenitors and normal antibody production.</text>
</comment>
<dbReference type="InterPro" id="IPR051948">
    <property type="entry name" value="Hsp70_co-chaperone_J-domain"/>
</dbReference>
<dbReference type="PANTHER" id="PTHR44360">
    <property type="entry name" value="DNAJ HOMOLOG SUBFAMILY B MEMBER 9"/>
    <property type="match status" value="1"/>
</dbReference>
<dbReference type="GO" id="GO:0051787">
    <property type="term" value="F:misfolded protein binding"/>
    <property type="evidence" value="ECO:0007669"/>
    <property type="project" value="TreeGrafter"/>
</dbReference>
<feature type="transmembrane region" description="Helical" evidence="7">
    <location>
        <begin position="6"/>
        <end position="25"/>
    </location>
</feature>
<evidence type="ECO:0000313" key="13">
    <source>
        <dbReference type="Proteomes" id="UP000663832"/>
    </source>
</evidence>
<keyword evidence="1" id="KW-0143">Chaperone</keyword>
<evidence type="ECO:0000313" key="10">
    <source>
        <dbReference type="EMBL" id="CAF1024389.1"/>
    </source>
</evidence>
<dbReference type="Gene3D" id="1.10.287.110">
    <property type="entry name" value="DnaJ domain"/>
    <property type="match status" value="1"/>
</dbReference>
<dbReference type="EMBL" id="CAJNOM010000099">
    <property type="protein sequence ID" value="CAF1044004.1"/>
    <property type="molecule type" value="Genomic_DNA"/>
</dbReference>
<evidence type="ECO:0000259" key="8">
    <source>
        <dbReference type="PROSITE" id="PS50076"/>
    </source>
</evidence>
<protein>
    <recommendedName>
        <fullName evidence="2">DnaJ homolog subfamily B member 9</fullName>
    </recommendedName>
    <alternativeName>
        <fullName evidence="3">Endoplasmic reticulum DNA J domain-containing protein 4</fullName>
    </alternativeName>
</protein>
<keyword evidence="7" id="KW-0472">Membrane</keyword>
<dbReference type="SUPFAM" id="SSF46565">
    <property type="entry name" value="Chaperone J-domain"/>
    <property type="match status" value="1"/>
</dbReference>
<evidence type="ECO:0000313" key="9">
    <source>
        <dbReference type="EMBL" id="CAF1023740.1"/>
    </source>
</evidence>
<dbReference type="SMART" id="SM00271">
    <property type="entry name" value="DnaJ"/>
    <property type="match status" value="1"/>
</dbReference>
<feature type="domain" description="J" evidence="8">
    <location>
        <begin position="23"/>
        <end position="87"/>
    </location>
</feature>
<comment type="subunit">
    <text evidence="5">Interacts with HSPA5/BiP; interaction is direct. Interacts with ERN1/IRE1 (via the luminal region). Interacts with DERL1.</text>
</comment>
<dbReference type="PROSITE" id="PS50076">
    <property type="entry name" value="DNAJ_2"/>
    <property type="match status" value="1"/>
</dbReference>
<sequence>MDVNTWTRFIILIIYTVGVTATDYYKILGVKPNATEKEIKRKFRQLAIKYHPDKNKDPKAEETFCSIAEACDVLSNPDKRRQYDAQRHQSFTSSSSNRDGFSDFDSKMHDFFEEFEAFHKARRQAYERAHQYSHQHAHQYAHESAYESAPQHVQKNVSNLILFVLLIVIWIYSKKRNPQRESPISTDEAIHRSEHMKKIREQQQKRYEQEALRRLKEKQQKRYKQEPLRRLNEKQAIYY</sequence>
<evidence type="ECO:0000313" key="12">
    <source>
        <dbReference type="EMBL" id="CAF1044645.1"/>
    </source>
</evidence>
<dbReference type="OrthoDB" id="552049at2759"/>
<evidence type="ECO:0000256" key="4">
    <source>
        <dbReference type="ARBA" id="ARBA00045428"/>
    </source>
</evidence>
<dbReference type="EMBL" id="CAJNOI010000082">
    <property type="protein sequence ID" value="CAF1024389.1"/>
    <property type="molecule type" value="Genomic_DNA"/>
</dbReference>
<comment type="caution">
    <text evidence="12">The sequence shown here is derived from an EMBL/GenBank/DDBJ whole genome shotgun (WGS) entry which is preliminary data.</text>
</comment>
<keyword evidence="7" id="KW-0812">Transmembrane</keyword>
<evidence type="ECO:0000256" key="6">
    <source>
        <dbReference type="SAM" id="MobiDB-lite"/>
    </source>
</evidence>
<evidence type="ECO:0000256" key="2">
    <source>
        <dbReference type="ARBA" id="ARBA00040158"/>
    </source>
</evidence>